<dbReference type="InterPro" id="IPR008271">
    <property type="entry name" value="Ser/Thr_kinase_AS"/>
</dbReference>
<comment type="subcellular location">
    <subcellularLocation>
        <location evidence="1">Membrane</location>
        <topology evidence="1">Single-pass membrane protein</topology>
    </subcellularLocation>
</comment>
<dbReference type="GO" id="GO:0004674">
    <property type="term" value="F:protein serine/threonine kinase activity"/>
    <property type="evidence" value="ECO:0007669"/>
    <property type="project" value="UniProtKB-KW"/>
</dbReference>
<evidence type="ECO:0000256" key="11">
    <source>
        <dbReference type="ARBA" id="ARBA00023180"/>
    </source>
</evidence>
<keyword evidence="4 14" id="KW-0812">Transmembrane</keyword>
<evidence type="ECO:0000256" key="10">
    <source>
        <dbReference type="ARBA" id="ARBA00023136"/>
    </source>
</evidence>
<dbReference type="PROSITE" id="PS00107">
    <property type="entry name" value="PROTEIN_KINASE_ATP"/>
    <property type="match status" value="1"/>
</dbReference>
<dbReference type="FunFam" id="1.10.510.10:FF:000161">
    <property type="entry name" value="Wall-associated receptor kinase-like 20"/>
    <property type="match status" value="1"/>
</dbReference>
<gene>
    <name evidence="17" type="ORF">RJT34_25506</name>
</gene>
<evidence type="ECO:0000256" key="4">
    <source>
        <dbReference type="ARBA" id="ARBA00022692"/>
    </source>
</evidence>
<dbReference type="Proteomes" id="UP001359559">
    <property type="component" value="Unassembled WGS sequence"/>
</dbReference>
<keyword evidence="18" id="KW-1185">Reference proteome</keyword>
<proteinExistence type="predicted"/>
<evidence type="ECO:0000256" key="7">
    <source>
        <dbReference type="ARBA" id="ARBA00022777"/>
    </source>
</evidence>
<dbReference type="EMBL" id="JAYKXN010000006">
    <property type="protein sequence ID" value="KAK7280442.1"/>
    <property type="molecule type" value="Genomic_DNA"/>
</dbReference>
<feature type="region of interest" description="Disordered" evidence="13">
    <location>
        <begin position="630"/>
        <end position="657"/>
    </location>
</feature>
<dbReference type="PANTHER" id="PTHR46008">
    <property type="entry name" value="LEAF RUST 10 DISEASE-RESISTANCE LOCUS RECEPTOR-LIKE PROTEIN KINASE-LIKE 1.4"/>
    <property type="match status" value="1"/>
</dbReference>
<comment type="caution">
    <text evidence="17">The sequence shown here is derived from an EMBL/GenBank/DDBJ whole genome shotgun (WGS) entry which is preliminary data.</text>
</comment>
<dbReference type="SUPFAM" id="SSF56112">
    <property type="entry name" value="Protein kinase-like (PK-like)"/>
    <property type="match status" value="1"/>
</dbReference>
<evidence type="ECO:0000256" key="3">
    <source>
        <dbReference type="ARBA" id="ARBA00022679"/>
    </source>
</evidence>
<dbReference type="Gene3D" id="3.30.200.20">
    <property type="entry name" value="Phosphorylase Kinase, domain 1"/>
    <property type="match status" value="1"/>
</dbReference>
<organism evidence="17 18">
    <name type="scientific">Clitoria ternatea</name>
    <name type="common">Butterfly pea</name>
    <dbReference type="NCBI Taxonomy" id="43366"/>
    <lineage>
        <taxon>Eukaryota</taxon>
        <taxon>Viridiplantae</taxon>
        <taxon>Streptophyta</taxon>
        <taxon>Embryophyta</taxon>
        <taxon>Tracheophyta</taxon>
        <taxon>Spermatophyta</taxon>
        <taxon>Magnoliopsida</taxon>
        <taxon>eudicotyledons</taxon>
        <taxon>Gunneridae</taxon>
        <taxon>Pentapetalae</taxon>
        <taxon>rosids</taxon>
        <taxon>fabids</taxon>
        <taxon>Fabales</taxon>
        <taxon>Fabaceae</taxon>
        <taxon>Papilionoideae</taxon>
        <taxon>50 kb inversion clade</taxon>
        <taxon>NPAAA clade</taxon>
        <taxon>indigoferoid/millettioid clade</taxon>
        <taxon>Phaseoleae</taxon>
        <taxon>Clitoria</taxon>
    </lineage>
</organism>
<dbReference type="PROSITE" id="PS50011">
    <property type="entry name" value="PROTEIN_KINASE_DOM"/>
    <property type="match status" value="1"/>
</dbReference>
<evidence type="ECO:0000256" key="12">
    <source>
        <dbReference type="PROSITE-ProRule" id="PRU10141"/>
    </source>
</evidence>
<name>A0AAN9FQ37_CLITE</name>
<feature type="signal peptide" evidence="15">
    <location>
        <begin position="1"/>
        <end position="23"/>
    </location>
</feature>
<feature type="domain" description="Protein kinase" evidence="16">
    <location>
        <begin position="307"/>
        <end position="582"/>
    </location>
</feature>
<keyword evidence="11" id="KW-0325">Glycoprotein</keyword>
<evidence type="ECO:0000256" key="1">
    <source>
        <dbReference type="ARBA" id="ARBA00004167"/>
    </source>
</evidence>
<keyword evidence="5 15" id="KW-0732">Signal</keyword>
<evidence type="ECO:0000313" key="17">
    <source>
        <dbReference type="EMBL" id="KAK7280442.1"/>
    </source>
</evidence>
<feature type="compositionally biased region" description="Polar residues" evidence="13">
    <location>
        <begin position="645"/>
        <end position="657"/>
    </location>
</feature>
<evidence type="ECO:0000256" key="13">
    <source>
        <dbReference type="SAM" id="MobiDB-lite"/>
    </source>
</evidence>
<dbReference type="InterPro" id="IPR011009">
    <property type="entry name" value="Kinase-like_dom_sf"/>
</dbReference>
<dbReference type="InterPro" id="IPR001245">
    <property type="entry name" value="Ser-Thr/Tyr_kinase_cat_dom"/>
</dbReference>
<dbReference type="Gene3D" id="1.10.510.10">
    <property type="entry name" value="Transferase(Phosphotransferase) domain 1"/>
    <property type="match status" value="1"/>
</dbReference>
<protein>
    <recommendedName>
        <fullName evidence="16">Protein kinase domain-containing protein</fullName>
    </recommendedName>
</protein>
<evidence type="ECO:0000256" key="6">
    <source>
        <dbReference type="ARBA" id="ARBA00022741"/>
    </source>
</evidence>
<keyword evidence="3" id="KW-0808">Transferase</keyword>
<feature type="chain" id="PRO_5042844193" description="Protein kinase domain-containing protein" evidence="15">
    <location>
        <begin position="24"/>
        <end position="657"/>
    </location>
</feature>
<evidence type="ECO:0000256" key="8">
    <source>
        <dbReference type="ARBA" id="ARBA00022840"/>
    </source>
</evidence>
<evidence type="ECO:0000256" key="14">
    <source>
        <dbReference type="SAM" id="Phobius"/>
    </source>
</evidence>
<keyword evidence="9 14" id="KW-1133">Transmembrane helix</keyword>
<keyword evidence="10 14" id="KW-0472">Membrane</keyword>
<dbReference type="InterPro" id="IPR000719">
    <property type="entry name" value="Prot_kinase_dom"/>
</dbReference>
<evidence type="ECO:0000256" key="2">
    <source>
        <dbReference type="ARBA" id="ARBA00022527"/>
    </source>
</evidence>
<evidence type="ECO:0000256" key="15">
    <source>
        <dbReference type="SAM" id="SignalP"/>
    </source>
</evidence>
<dbReference type="PANTHER" id="PTHR46008:SF2">
    <property type="entry name" value="LEAF RUST 10 DISEASE-RESISTANCE LOCUS RECEPTOR-LIKE PROTEIN KINASE-LIKE 1.4"/>
    <property type="match status" value="1"/>
</dbReference>
<feature type="binding site" evidence="12">
    <location>
        <position position="335"/>
    </location>
    <ligand>
        <name>ATP</name>
        <dbReference type="ChEBI" id="CHEBI:30616"/>
    </ligand>
</feature>
<evidence type="ECO:0000313" key="18">
    <source>
        <dbReference type="Proteomes" id="UP001359559"/>
    </source>
</evidence>
<sequence length="657" mass="74294">MAFHSISKSIIIFLWQLVLLVSAEDGKNCPSSFRCGFLGQIKFPFTDTQHPHCGLLAISGCNGSDPYAPKSVQLSHSTWFNVLRVEPRTIVILDQNQQIYLRNKSCRAFTNFTLMPQTSPIASFYMKYNITMFRCNPSLIVTLPKAYHKYSNCSPYDIYYGPTNTETIPNFKWPTSLAPCSTIQVGIVSEPTTNNPFEFLSGELAIEVQLSDDCEKCLRHPRGQCQLDTKRKFYCVNEDSSMARKLAVGIIGIGLPGIIIIGLLIIWLYKPRCVGDFHSNPYQESASVYFGVPVFFYKDLEVATKRFDRSREIGEGGFGTVYYGKLQDGREVAVKRLYENNYKRVEQFMNEIKILTRLRHKNLVSLYGCTSRHSRELLLVYEYISNGTVASHLRHESTNPGFLSWPTRMKVAIETATALAYLHASEIIHRDVKTNNILLDNNFCVKVADFGLSRLFPNDVTHVSTAPQGTPGYVDPEYHRCYQLTSKSDVYSFGVVLIELISSMPAVDMSRHMDEINLADLAIRKIQKNAVGELMDPSLGFESDDEVKREITLVAELAFQCLQRDKELRPSMDEVLEVLVRIESGMDDVIVGHLNEVKVHIEGMSHSNNVHRLSVDLLDHDEVKLLRNMRSTPSPKAVTEKWDTESTTPNVSGQSTS</sequence>
<dbReference type="SMART" id="SM00220">
    <property type="entry name" value="S_TKc"/>
    <property type="match status" value="1"/>
</dbReference>
<dbReference type="GO" id="GO:0005886">
    <property type="term" value="C:plasma membrane"/>
    <property type="evidence" value="ECO:0007669"/>
    <property type="project" value="UniProtKB-ARBA"/>
</dbReference>
<feature type="transmembrane region" description="Helical" evidence="14">
    <location>
        <begin position="246"/>
        <end position="269"/>
    </location>
</feature>
<keyword evidence="6 12" id="KW-0547">Nucleotide-binding</keyword>
<dbReference type="AlphaFoldDB" id="A0AAN9FQ37"/>
<reference evidence="17 18" key="1">
    <citation type="submission" date="2024-01" db="EMBL/GenBank/DDBJ databases">
        <title>The genomes of 5 underutilized Papilionoideae crops provide insights into root nodulation and disease resistance.</title>
        <authorList>
            <person name="Yuan L."/>
        </authorList>
    </citation>
    <scope>NUCLEOTIDE SEQUENCE [LARGE SCALE GENOMIC DNA]</scope>
    <source>
        <strain evidence="17">LY-2023</strain>
        <tissue evidence="17">Leaf</tissue>
    </source>
</reference>
<evidence type="ECO:0000256" key="9">
    <source>
        <dbReference type="ARBA" id="ARBA00022989"/>
    </source>
</evidence>
<evidence type="ECO:0000259" key="16">
    <source>
        <dbReference type="PROSITE" id="PS50011"/>
    </source>
</evidence>
<dbReference type="InterPro" id="IPR017441">
    <property type="entry name" value="Protein_kinase_ATP_BS"/>
</dbReference>
<dbReference type="Pfam" id="PF07714">
    <property type="entry name" value="PK_Tyr_Ser-Thr"/>
    <property type="match status" value="1"/>
</dbReference>
<keyword evidence="7" id="KW-0418">Kinase</keyword>
<dbReference type="GO" id="GO:0005524">
    <property type="term" value="F:ATP binding"/>
    <property type="evidence" value="ECO:0007669"/>
    <property type="project" value="UniProtKB-UniRule"/>
</dbReference>
<accession>A0AAN9FQ37</accession>
<dbReference type="CDD" id="cd14066">
    <property type="entry name" value="STKc_IRAK"/>
    <property type="match status" value="1"/>
</dbReference>
<dbReference type="PROSITE" id="PS00108">
    <property type="entry name" value="PROTEIN_KINASE_ST"/>
    <property type="match status" value="1"/>
</dbReference>
<evidence type="ECO:0000256" key="5">
    <source>
        <dbReference type="ARBA" id="ARBA00022729"/>
    </source>
</evidence>
<keyword evidence="8 12" id="KW-0067">ATP-binding</keyword>
<keyword evidence="2" id="KW-0723">Serine/threonine-protein kinase</keyword>